<dbReference type="GO" id="GO:0007602">
    <property type="term" value="P:phototransduction"/>
    <property type="evidence" value="ECO:0007669"/>
    <property type="project" value="UniProtKB-KW"/>
</dbReference>
<feature type="transmembrane region" description="Helical" evidence="11">
    <location>
        <begin position="97"/>
        <end position="115"/>
    </location>
</feature>
<dbReference type="GO" id="GO:0010461">
    <property type="term" value="F:light-activated monoatomic ion channel activity"/>
    <property type="evidence" value="ECO:0007669"/>
    <property type="project" value="InterPro"/>
</dbReference>
<dbReference type="CDD" id="cd15242">
    <property type="entry name" value="7tm_Proteorhodopsin"/>
    <property type="match status" value="1"/>
</dbReference>
<keyword evidence="9 11" id="KW-0472">Membrane</keyword>
<keyword evidence="7 11" id="KW-1133">Transmembrane helix</keyword>
<dbReference type="PIRSF" id="PIRSF038142">
    <property type="entry name" value="Rhodopsin_bac_prd"/>
    <property type="match status" value="1"/>
</dbReference>
<dbReference type="EMBL" id="MIZA01000017">
    <property type="protein sequence ID" value="OIR19121.1"/>
    <property type="molecule type" value="Genomic_DNA"/>
</dbReference>
<reference evidence="12 13" key="1">
    <citation type="submission" date="2016-08" db="EMBL/GenBank/DDBJ databases">
        <title>New Insights into Marine Group III Euryarchaeota, from dark to light.</title>
        <authorList>
            <person name="Haro-Moreno J.M."/>
            <person name="Rodriguez-Valera F."/>
            <person name="Lopez-Garcia P."/>
            <person name="Moreira D."/>
            <person name="Martin-Cuadrado A.B."/>
        </authorList>
    </citation>
    <scope>NUCLEOTIDE SEQUENCE [LARGE SCALE GENOMIC DNA]</scope>
    <source>
        <strain evidence="12">CG-Epi1</strain>
    </source>
</reference>
<accession>A0A1J5TDW5</accession>
<feature type="transmembrane region" description="Helical" evidence="11">
    <location>
        <begin position="60"/>
        <end position="77"/>
    </location>
</feature>
<evidence type="ECO:0000256" key="4">
    <source>
        <dbReference type="ARBA" id="ARBA00022606"/>
    </source>
</evidence>
<dbReference type="SUPFAM" id="SSF81321">
    <property type="entry name" value="Family A G protein-coupled receptor-like"/>
    <property type="match status" value="1"/>
</dbReference>
<sequence length="251" mass="27551">MGITAFMSLLLAGSASAETGAIDTSDNVAISFWIATAMMLASTIFFLVERNNVAPKWRTSVTVAALVTGVAWYHYTYMRDHWVMTGESPLVLRYVDWLITVPLQVVEFYLILAAIGVASAMLFWRLLGASIVMLAFGFFGESGAMDATIAWAIGMAAWIYIIYEIWAGDAKKAASEASEGVQFAFTWMTYILTFGWAIYPIGYLYGMDADADGQNMLNIVYNIADVVNKTAFGLMVWYAATIDTAAAESKE</sequence>
<gene>
    <name evidence="12" type="ORF">BD935_05455</name>
</gene>
<evidence type="ECO:0008006" key="14">
    <source>
        <dbReference type="Google" id="ProtNLM"/>
    </source>
</evidence>
<comment type="similarity">
    <text evidence="2">Belongs to the archaeal/bacterial/fungal opsin family.</text>
</comment>
<evidence type="ECO:0000256" key="10">
    <source>
        <dbReference type="ARBA" id="ARBA00023170"/>
    </source>
</evidence>
<comment type="subcellular location">
    <subcellularLocation>
        <location evidence="1">Membrane</location>
        <topology evidence="1">Multi-pass membrane protein</topology>
    </subcellularLocation>
</comment>
<evidence type="ECO:0000313" key="12">
    <source>
        <dbReference type="EMBL" id="OIR19121.1"/>
    </source>
</evidence>
<dbReference type="PROSITE" id="PS00950">
    <property type="entry name" value="BACTERIAL_OPSIN_1"/>
    <property type="match status" value="1"/>
</dbReference>
<evidence type="ECO:0000256" key="7">
    <source>
        <dbReference type="ARBA" id="ARBA00022989"/>
    </source>
</evidence>
<dbReference type="PANTHER" id="PTHR28286">
    <property type="match status" value="1"/>
</dbReference>
<dbReference type="Proteomes" id="UP000183080">
    <property type="component" value="Unassembled WGS sequence"/>
</dbReference>
<dbReference type="AlphaFoldDB" id="A0A1J5TDW5"/>
<evidence type="ECO:0000313" key="13">
    <source>
        <dbReference type="Proteomes" id="UP000183080"/>
    </source>
</evidence>
<evidence type="ECO:0000256" key="8">
    <source>
        <dbReference type="ARBA" id="ARBA00022991"/>
    </source>
</evidence>
<dbReference type="GO" id="GO:0009881">
    <property type="term" value="F:photoreceptor activity"/>
    <property type="evidence" value="ECO:0007669"/>
    <property type="project" value="UniProtKB-KW"/>
</dbReference>
<dbReference type="Gene3D" id="1.20.1070.10">
    <property type="entry name" value="Rhodopsin 7-helix transmembrane proteins"/>
    <property type="match status" value="1"/>
</dbReference>
<feature type="transmembrane region" description="Helical" evidence="11">
    <location>
        <begin position="148"/>
        <end position="168"/>
    </location>
</feature>
<keyword evidence="6" id="KW-0681">Retinal protein</keyword>
<keyword evidence="10" id="KW-0675">Receptor</keyword>
<protein>
    <recommendedName>
        <fullName evidence="14">Biphenyl 2,3-dioxygenase</fullName>
    </recommendedName>
</protein>
<dbReference type="GO" id="GO:0016020">
    <property type="term" value="C:membrane"/>
    <property type="evidence" value="ECO:0007669"/>
    <property type="project" value="UniProtKB-SubCell"/>
</dbReference>
<name>A0A1J5TDW5_9ARCH</name>
<feature type="transmembrane region" description="Helical" evidence="11">
    <location>
        <begin position="27"/>
        <end position="48"/>
    </location>
</feature>
<evidence type="ECO:0000256" key="5">
    <source>
        <dbReference type="ARBA" id="ARBA00022692"/>
    </source>
</evidence>
<comment type="caution">
    <text evidence="12">The sequence shown here is derived from an EMBL/GenBank/DDBJ whole genome shotgun (WGS) entry which is preliminary data.</text>
</comment>
<dbReference type="SMART" id="SM01021">
    <property type="entry name" value="Bac_rhodopsin"/>
    <property type="match status" value="1"/>
</dbReference>
<evidence type="ECO:0000256" key="6">
    <source>
        <dbReference type="ARBA" id="ARBA00022925"/>
    </source>
</evidence>
<feature type="transmembrane region" description="Helical" evidence="11">
    <location>
        <begin position="122"/>
        <end position="142"/>
    </location>
</feature>
<evidence type="ECO:0000256" key="1">
    <source>
        <dbReference type="ARBA" id="ARBA00004141"/>
    </source>
</evidence>
<organism evidence="12 13">
    <name type="scientific">Marine Group III euryarchaeote CG-Epi1</name>
    <dbReference type="NCBI Taxonomy" id="1888995"/>
    <lineage>
        <taxon>Archaea</taxon>
        <taxon>Methanobacteriati</taxon>
        <taxon>Thermoplasmatota</taxon>
        <taxon>Thermoplasmata</taxon>
        <taxon>Candidatus Thermoprofundales</taxon>
    </lineage>
</organism>
<evidence type="ECO:0000256" key="3">
    <source>
        <dbReference type="ARBA" id="ARBA00022543"/>
    </source>
</evidence>
<dbReference type="STRING" id="1888995.BD935_05455"/>
<keyword evidence="8" id="KW-0157">Chromophore</keyword>
<dbReference type="InterPro" id="IPR018229">
    <property type="entry name" value="Rhodopsin_retinal_BS"/>
</dbReference>
<dbReference type="Pfam" id="PF01036">
    <property type="entry name" value="Bac_rhodopsin"/>
    <property type="match status" value="1"/>
</dbReference>
<proteinExistence type="inferred from homology"/>
<keyword evidence="3" id="KW-0600">Photoreceptor protein</keyword>
<dbReference type="InterPro" id="IPR017402">
    <property type="entry name" value="Proteorhodopsin"/>
</dbReference>
<feature type="transmembrane region" description="Helical" evidence="11">
    <location>
        <begin position="219"/>
        <end position="240"/>
    </location>
</feature>
<evidence type="ECO:0000256" key="9">
    <source>
        <dbReference type="ARBA" id="ARBA00023136"/>
    </source>
</evidence>
<dbReference type="PRINTS" id="PR00251">
    <property type="entry name" value="BACTRLOPSIN"/>
</dbReference>
<evidence type="ECO:0000256" key="2">
    <source>
        <dbReference type="ARBA" id="ARBA00008130"/>
    </source>
</evidence>
<dbReference type="InterPro" id="IPR001425">
    <property type="entry name" value="Arc/bac/fun_rhodopsins"/>
</dbReference>
<keyword evidence="4" id="KW-0716">Sensory transduction</keyword>
<feature type="transmembrane region" description="Helical" evidence="11">
    <location>
        <begin position="180"/>
        <end position="199"/>
    </location>
</feature>
<dbReference type="PANTHER" id="PTHR28286:SF2">
    <property type="entry name" value="BACTERIORHODOPSIN _OPSIN, NOPA (EUROFUNG)"/>
    <property type="match status" value="1"/>
</dbReference>
<keyword evidence="5 11" id="KW-0812">Transmembrane</keyword>
<evidence type="ECO:0000256" key="11">
    <source>
        <dbReference type="SAM" id="Phobius"/>
    </source>
</evidence>